<dbReference type="InterPro" id="IPR045339">
    <property type="entry name" value="DUF6534"/>
</dbReference>
<dbReference type="EMBL" id="LUEZ02000045">
    <property type="protein sequence ID" value="RDB24289.1"/>
    <property type="molecule type" value="Genomic_DNA"/>
</dbReference>
<feature type="transmembrane region" description="Helical" evidence="1">
    <location>
        <begin position="87"/>
        <end position="110"/>
    </location>
</feature>
<evidence type="ECO:0000313" key="3">
    <source>
        <dbReference type="EMBL" id="RDB24289.1"/>
    </source>
</evidence>
<evidence type="ECO:0000256" key="1">
    <source>
        <dbReference type="SAM" id="Phobius"/>
    </source>
</evidence>
<dbReference type="PANTHER" id="PTHR40465">
    <property type="entry name" value="CHROMOSOME 1, WHOLE GENOME SHOTGUN SEQUENCE"/>
    <property type="match status" value="1"/>
</dbReference>
<evidence type="ECO:0000313" key="4">
    <source>
        <dbReference type="Proteomes" id="UP000076154"/>
    </source>
</evidence>
<evidence type="ECO:0000259" key="2">
    <source>
        <dbReference type="Pfam" id="PF20152"/>
    </source>
</evidence>
<gene>
    <name evidence="3" type="ORF">Hypma_008799</name>
</gene>
<comment type="caution">
    <text evidence="3">The sequence shown here is derived from an EMBL/GenBank/DDBJ whole genome shotgun (WGS) entry which is preliminary data.</text>
</comment>
<feature type="transmembrane region" description="Helical" evidence="1">
    <location>
        <begin position="122"/>
        <end position="146"/>
    </location>
</feature>
<dbReference type="PANTHER" id="PTHR40465:SF1">
    <property type="entry name" value="DUF6534 DOMAIN-CONTAINING PROTEIN"/>
    <property type="match status" value="1"/>
</dbReference>
<dbReference type="Pfam" id="PF20152">
    <property type="entry name" value="DUF6534"/>
    <property type="match status" value="1"/>
</dbReference>
<proteinExistence type="predicted"/>
<organism evidence="3 4">
    <name type="scientific">Hypsizygus marmoreus</name>
    <name type="common">White beech mushroom</name>
    <name type="synonym">Agaricus marmoreus</name>
    <dbReference type="NCBI Taxonomy" id="39966"/>
    <lineage>
        <taxon>Eukaryota</taxon>
        <taxon>Fungi</taxon>
        <taxon>Dikarya</taxon>
        <taxon>Basidiomycota</taxon>
        <taxon>Agaricomycotina</taxon>
        <taxon>Agaricomycetes</taxon>
        <taxon>Agaricomycetidae</taxon>
        <taxon>Agaricales</taxon>
        <taxon>Tricholomatineae</taxon>
        <taxon>Lyophyllaceae</taxon>
        <taxon>Hypsizygus</taxon>
    </lineage>
</organism>
<keyword evidence="4" id="KW-1185">Reference proteome</keyword>
<keyword evidence="1" id="KW-1133">Transmembrane helix</keyword>
<feature type="transmembrane region" description="Helical" evidence="1">
    <location>
        <begin position="57"/>
        <end position="75"/>
    </location>
</feature>
<dbReference type="STRING" id="39966.A0A369JPW1"/>
<dbReference type="Proteomes" id="UP000076154">
    <property type="component" value="Unassembled WGS sequence"/>
</dbReference>
<feature type="transmembrane region" description="Helical" evidence="1">
    <location>
        <begin position="269"/>
        <end position="288"/>
    </location>
</feature>
<protein>
    <recommendedName>
        <fullName evidence="2">DUF6534 domain-containing protein</fullName>
    </recommendedName>
</protein>
<keyword evidence="1" id="KW-0472">Membrane</keyword>
<feature type="transmembrane region" description="Helical" evidence="1">
    <location>
        <begin position="158"/>
        <end position="182"/>
    </location>
</feature>
<feature type="transmembrane region" description="Helical" evidence="1">
    <location>
        <begin position="243"/>
        <end position="263"/>
    </location>
</feature>
<sequence>MIVAESLSRCLFKSPSKPPCTISSLTPGVPSPPATTMSGLPITSIAQITGPMLLGHLFNYALMGALGIQVYVYTLSFRKDRPAIKALVYSLLFIDIMQTCLASHYAWYVLASGWGNPLVLRFTPWTLATIPPLAGSIAFIVQLFFAWRIWMLGMQRKLYIPIVAVIVLTSTMSCIAAFYSGILSAKLRDVARASELDPSVTAWLAGSMVCDILITITLVLQLASRRNKGFGGLNNVLHRAIRVAIETGAVTSVVVIIELVLFLQSDLTSWYFMLGMVIGKLYSNSLLANLNSRSPSFRGGNAGENSTGAHVWQIGQIDVSVNTTTTTTATIPERSRRQNDIELSKVQELSHSDTFHTRDTEVEDQDYHAYPAWK</sequence>
<accession>A0A369JPW1</accession>
<name>A0A369JPW1_HYPMA</name>
<feature type="domain" description="DUF6534" evidence="2">
    <location>
        <begin position="207"/>
        <end position="294"/>
    </location>
</feature>
<dbReference type="InParanoid" id="A0A369JPW1"/>
<feature type="transmembrane region" description="Helical" evidence="1">
    <location>
        <begin position="202"/>
        <end position="223"/>
    </location>
</feature>
<keyword evidence="1" id="KW-0812">Transmembrane</keyword>
<reference evidence="3" key="1">
    <citation type="submission" date="2018-04" db="EMBL/GenBank/DDBJ databases">
        <title>Whole genome sequencing of Hypsizygus marmoreus.</title>
        <authorList>
            <person name="Choi I.-G."/>
            <person name="Min B."/>
            <person name="Kim J.-G."/>
            <person name="Kim S."/>
            <person name="Oh Y.-L."/>
            <person name="Kong W.-S."/>
            <person name="Park H."/>
            <person name="Jeong J."/>
            <person name="Song E.-S."/>
        </authorList>
    </citation>
    <scope>NUCLEOTIDE SEQUENCE [LARGE SCALE GENOMIC DNA]</scope>
    <source>
        <strain evidence="3">51987-8</strain>
    </source>
</reference>
<dbReference type="AlphaFoldDB" id="A0A369JPW1"/>
<dbReference type="OrthoDB" id="3262409at2759"/>